<evidence type="ECO:0000313" key="2">
    <source>
        <dbReference type="EMBL" id="AEK60471.1"/>
    </source>
</evidence>
<name>G0A8F9_COLFT</name>
<proteinExistence type="predicted"/>
<gene>
    <name evidence="2" type="ordered locus">CFU_0635</name>
</gene>
<dbReference type="EMBL" id="CP002745">
    <property type="protein sequence ID" value="AEK60471.1"/>
    <property type="molecule type" value="Genomic_DNA"/>
</dbReference>
<reference evidence="2 3" key="2">
    <citation type="journal article" date="2006" name="J. Microbiol. Methods">
        <title>Genomic flank-sequencing of plasposon insertion sites for rapid identification of functional genes.</title>
        <authorList>
            <person name="Leveau J.H."/>
            <person name="Gerards S."/>
            <person name="Fritsche K."/>
            <person name="Zondag G."/>
            <person name="van Veen J.A."/>
        </authorList>
    </citation>
    <scope>NUCLEOTIDE SEQUENCE [LARGE SCALE GENOMIC DNA]</scope>
    <source>
        <strain evidence="2 3">Ter331</strain>
    </source>
</reference>
<dbReference type="Proteomes" id="UP000008392">
    <property type="component" value="Chromosome"/>
</dbReference>
<dbReference type="eggNOG" id="COG1840">
    <property type="taxonomic scope" value="Bacteria"/>
</dbReference>
<protein>
    <submittedName>
        <fullName evidence="2">Ferric iron ABC transporter, iron-binding protein</fullName>
    </submittedName>
</protein>
<reference evidence="2 3" key="3">
    <citation type="journal article" date="2008" name="FEMS Microbiol. Ecol.">
        <title>Identification and characterization of genes underlying chitinolysis in Collimonas fungivorans Ter331.</title>
        <authorList>
            <person name="Fritsche K."/>
            <person name="de Boer W."/>
            <person name="Gerards S."/>
            <person name="van den Berg M."/>
            <person name="van Veen J.A."/>
            <person name="Leveau J.H."/>
        </authorList>
    </citation>
    <scope>NUCLEOTIDE SEQUENCE [LARGE SCALE GENOMIC DNA]</scope>
    <source>
        <strain evidence="2 3">Ter331</strain>
    </source>
</reference>
<dbReference type="Gene3D" id="3.40.190.10">
    <property type="entry name" value="Periplasmic binding protein-like II"/>
    <property type="match status" value="2"/>
</dbReference>
<dbReference type="Pfam" id="PF13343">
    <property type="entry name" value="SBP_bac_6"/>
    <property type="match status" value="1"/>
</dbReference>
<dbReference type="GO" id="GO:0030288">
    <property type="term" value="C:outer membrane-bounded periplasmic space"/>
    <property type="evidence" value="ECO:0007669"/>
    <property type="project" value="TreeGrafter"/>
</dbReference>
<reference evidence="3" key="6">
    <citation type="submission" date="2011-05" db="EMBL/GenBank/DDBJ databases">
        <title>Complete sequence of Collimonas fungivorans Ter331.</title>
        <authorList>
            <person name="Leveau J.H."/>
        </authorList>
    </citation>
    <scope>NUCLEOTIDE SEQUENCE [LARGE SCALE GENOMIC DNA]</scope>
    <source>
        <strain evidence="3">Ter331</strain>
    </source>
</reference>
<reference evidence="2 3" key="4">
    <citation type="journal article" date="2010" name="Environ. Microbiol.">
        <title>The bacterial genus Collimonas: mycophagy, weathering and other adaptive solutions to life in oligotrophic soil environments.</title>
        <authorList>
            <person name="Leveau J.H."/>
            <person name="Uroz S."/>
            <person name="de Boer W."/>
        </authorList>
    </citation>
    <scope>NUCLEOTIDE SEQUENCE [LARGE SCALE GENOMIC DNA]</scope>
    <source>
        <strain evidence="2 3">Ter331</strain>
    </source>
</reference>
<evidence type="ECO:0000256" key="1">
    <source>
        <dbReference type="ARBA" id="ARBA00022729"/>
    </source>
</evidence>
<dbReference type="InterPro" id="IPR017663">
    <property type="entry name" value="ABC_2-AEP-bd"/>
</dbReference>
<dbReference type="GO" id="GO:0015888">
    <property type="term" value="P:thiamine transport"/>
    <property type="evidence" value="ECO:0007669"/>
    <property type="project" value="TreeGrafter"/>
</dbReference>
<dbReference type="SUPFAM" id="SSF53850">
    <property type="entry name" value="Periplasmic binding protein-like II"/>
    <property type="match status" value="1"/>
</dbReference>
<dbReference type="PANTHER" id="PTHR30006">
    <property type="entry name" value="THIAMINE-BINDING PERIPLASMIC PROTEIN-RELATED"/>
    <property type="match status" value="1"/>
</dbReference>
<keyword evidence="3" id="KW-1185">Reference proteome</keyword>
<accession>G0A8F9</accession>
<keyword evidence="1" id="KW-0732">Signal</keyword>
<dbReference type="AlphaFoldDB" id="G0A8F9"/>
<dbReference type="NCBIfam" id="TIGR03261">
    <property type="entry name" value="phnS2"/>
    <property type="match status" value="1"/>
</dbReference>
<dbReference type="GO" id="GO:0030976">
    <property type="term" value="F:thiamine pyrophosphate binding"/>
    <property type="evidence" value="ECO:0007669"/>
    <property type="project" value="TreeGrafter"/>
</dbReference>
<dbReference type="STRING" id="1005048.CFU_0635"/>
<dbReference type="InterPro" id="IPR026045">
    <property type="entry name" value="Ferric-bd"/>
</dbReference>
<dbReference type="GO" id="GO:0030975">
    <property type="term" value="F:thiamine binding"/>
    <property type="evidence" value="ECO:0007669"/>
    <property type="project" value="TreeGrafter"/>
</dbReference>
<dbReference type="PANTHER" id="PTHR30006:SF2">
    <property type="entry name" value="ABC TRANSPORTER SUBSTRATE-BINDING PROTEIN"/>
    <property type="match status" value="1"/>
</dbReference>
<evidence type="ECO:0000313" key="3">
    <source>
        <dbReference type="Proteomes" id="UP000008392"/>
    </source>
</evidence>
<organism evidence="2 3">
    <name type="scientific">Collimonas fungivorans (strain Ter331)</name>
    <dbReference type="NCBI Taxonomy" id="1005048"/>
    <lineage>
        <taxon>Bacteria</taxon>
        <taxon>Pseudomonadati</taxon>
        <taxon>Pseudomonadota</taxon>
        <taxon>Betaproteobacteria</taxon>
        <taxon>Burkholderiales</taxon>
        <taxon>Oxalobacteraceae</taxon>
        <taxon>Collimonas</taxon>
    </lineage>
</organism>
<dbReference type="PIRSF" id="PIRSF002825">
    <property type="entry name" value="CfbpA"/>
    <property type="match status" value="1"/>
</dbReference>
<reference evidence="2 3" key="1">
    <citation type="journal article" date="2004" name="Environ. Microbiol.">
        <title>Phylogeny-function analysis of (meta)genomic libraries: screening for expression of ribosomal RNA genes by large-insert library fluorescent in situ hybridization (LIL-FISH).</title>
        <authorList>
            <person name="Leveau J.H."/>
            <person name="Gerards S."/>
            <person name="de Boer W."/>
            <person name="van Veen J.A."/>
        </authorList>
    </citation>
    <scope>NUCLEOTIDE SEQUENCE [LARGE SCALE GENOMIC DNA]</scope>
    <source>
        <strain evidence="2 3">Ter331</strain>
    </source>
</reference>
<dbReference type="CDD" id="cd13544">
    <property type="entry name" value="PBP2_Fbp_like_1"/>
    <property type="match status" value="1"/>
</dbReference>
<sequence>MTRFQYRQQWKICSPSEEMTMKQQFARILRASAAAGAATALLGTAFALTAASSHAQSRTALLVYTALETDAMKQYKDGFEKANPTVEIRWVRDSTGVVTAKLLAEKNNPQADVVVGLAATSLALLGQEGMLLPYEPSGMKQLNPAYVDSARPPSWIGMDVWGATVCFNTIEAKKLNLPKPTSWADLAKPVYKGQIVMPHPASSGTGYLDVTAWLQMFGEAKGWQYMDALHQNIAQYTHSGSKPCTMAGTGEFPIGISFEFRGHQVKRSGAPVELIFPKEGLGWDVEASGIMKGTKNLAGAQKLVDWMSSKEANQISSNWWAIVAYPGIAKKVEGIPDDYEKLLIKPNDFNWSAKNRERILAEWGTRYNSKAEKK</sequence>
<reference evidence="2 3" key="5">
    <citation type="journal article" date="2011" name="ISME J.">
        <title>Dual transcriptional profiling of a bacterial/fungal confrontation: Collimonas fungivorans versus Aspergillus niger.</title>
        <authorList>
            <person name="Mela F."/>
            <person name="Fritsche K."/>
            <person name="de Boer W."/>
            <person name="van Veen J.A."/>
            <person name="de Graaff L.H."/>
            <person name="van den Berg M."/>
            <person name="Leveau J.H."/>
        </authorList>
    </citation>
    <scope>NUCLEOTIDE SEQUENCE [LARGE SCALE GENOMIC DNA]</scope>
    <source>
        <strain evidence="2 3">Ter331</strain>
    </source>
</reference>
<dbReference type="HOGENOM" id="CLU_026974_0_1_4"/>
<dbReference type="KEGG" id="cfu:CFU_0635"/>